<feature type="compositionally biased region" description="Basic and acidic residues" evidence="1">
    <location>
        <begin position="34"/>
        <end position="44"/>
    </location>
</feature>
<evidence type="ECO:0000313" key="3">
    <source>
        <dbReference type="Proteomes" id="UP001319861"/>
    </source>
</evidence>
<dbReference type="Proteomes" id="UP001319861">
    <property type="component" value="Chromosome"/>
</dbReference>
<dbReference type="RefSeq" id="WP_274602944.1">
    <property type="nucleotide sequence ID" value="NZ_AP024525.1"/>
</dbReference>
<organism evidence="2 3">
    <name type="scientific">Sinomonas cyclohexanicum</name>
    <name type="common">Corynebacterium cyclohexanicum</name>
    <dbReference type="NCBI Taxonomy" id="322009"/>
    <lineage>
        <taxon>Bacteria</taxon>
        <taxon>Bacillati</taxon>
        <taxon>Actinomycetota</taxon>
        <taxon>Actinomycetes</taxon>
        <taxon>Micrococcales</taxon>
        <taxon>Micrococcaceae</taxon>
        <taxon>Sinomonas</taxon>
    </lineage>
</organism>
<name>A0ABN6FH47_SINCY</name>
<sequence length="44" mass="5275">MGHQKHDQGRKKRQARQAKQAFHGALSRKQARQLNREQRRQLPD</sequence>
<keyword evidence="3" id="KW-1185">Reference proteome</keyword>
<gene>
    <name evidence="2" type="ORF">SCMU_18280</name>
</gene>
<evidence type="ECO:0000313" key="2">
    <source>
        <dbReference type="EMBL" id="BCT75986.1"/>
    </source>
</evidence>
<evidence type="ECO:0008006" key="4">
    <source>
        <dbReference type="Google" id="ProtNLM"/>
    </source>
</evidence>
<feature type="region of interest" description="Disordered" evidence="1">
    <location>
        <begin position="1"/>
        <end position="44"/>
    </location>
</feature>
<evidence type="ECO:0000256" key="1">
    <source>
        <dbReference type="SAM" id="MobiDB-lite"/>
    </source>
</evidence>
<reference evidence="2 3" key="1">
    <citation type="journal article" date="2021" name="J. Biosci. Bioeng.">
        <title>Identification and characterization of a chc gene cluster responsible for the aromatization pathway of cyclohexanecarboxylate degradation in Sinomonas cyclohexanicum ATCC 51369.</title>
        <authorList>
            <person name="Yamamoto T."/>
            <person name="Hasegawa Y."/>
            <person name="Lau P.C.K."/>
            <person name="Iwaki H."/>
        </authorList>
    </citation>
    <scope>NUCLEOTIDE SEQUENCE [LARGE SCALE GENOMIC DNA]</scope>
    <source>
        <strain evidence="2 3">ATCC 51369</strain>
    </source>
</reference>
<proteinExistence type="predicted"/>
<dbReference type="EMBL" id="AP024525">
    <property type="protein sequence ID" value="BCT75986.1"/>
    <property type="molecule type" value="Genomic_DNA"/>
</dbReference>
<protein>
    <recommendedName>
        <fullName evidence="4">30S ribosomal protein S20</fullName>
    </recommendedName>
</protein>
<accession>A0ABN6FH47</accession>